<proteinExistence type="predicted"/>
<sequence length="242" mass="27676">MSNRSKINKTKSFDSDELYNNCNSDPKLVTCSCGKTSFTIFNGRVRKARECACIDCYQHVIWAQSKDGPQVPPILSAGYWDNDIRVESGEENIMVILLRKDARAKRTVAKCCYSTLMIDHPGYKQLRFGLYENTCSIPWDNDSEPPSITRPPSDRIFMKDWNASRGKLPEFSGDPLRIDQRVGLPFHENVNRQSIDNPMGETCQSLFRRLPWFSLDVKEGFIPKDKNLWPNLKPVEPHAEAG</sequence>
<name>E0XXB3_9DELT</name>
<dbReference type="AlphaFoldDB" id="E0XXB3"/>
<protein>
    <recommendedName>
        <fullName evidence="2">CENP-V/GFA domain-containing protein</fullName>
    </recommendedName>
</protein>
<organism evidence="1">
    <name type="scientific">uncultured delta proteobacterium HF0070_07E19</name>
    <dbReference type="NCBI Taxonomy" id="710823"/>
    <lineage>
        <taxon>Bacteria</taxon>
        <taxon>Deltaproteobacteria</taxon>
        <taxon>environmental samples</taxon>
    </lineage>
</organism>
<reference evidence="1" key="1">
    <citation type="journal article" date="2011" name="Environ. Microbiol.">
        <title>Time-series analyses of Monterey Bay coastal microbial picoplankton using a 'genome proxy' microarray.</title>
        <authorList>
            <person name="Rich V.I."/>
            <person name="Pham V.D."/>
            <person name="Eppley J."/>
            <person name="Shi Y."/>
            <person name="DeLong E.F."/>
        </authorList>
    </citation>
    <scope>NUCLEOTIDE SEQUENCE</scope>
</reference>
<evidence type="ECO:0008006" key="2">
    <source>
        <dbReference type="Google" id="ProtNLM"/>
    </source>
</evidence>
<accession>E0XXB3</accession>
<evidence type="ECO:0000313" key="1">
    <source>
        <dbReference type="EMBL" id="ADI19054.1"/>
    </source>
</evidence>
<dbReference type="EMBL" id="GU474908">
    <property type="protein sequence ID" value="ADI19054.1"/>
    <property type="molecule type" value="Genomic_DNA"/>
</dbReference>